<protein>
    <submittedName>
        <fullName evidence="1">Uncharacterized protein</fullName>
    </submittedName>
</protein>
<name>A0ABQ8G1P8_9PEZI</name>
<accession>A0ABQ8G1P8</accession>
<sequence length="266" mass="31066">MTRNVRPERKVALQSPDYYRRHRKQLAENGIVKKVHAGSTKENIFGIKTKWTKYSIAPLEMQMQYCQYVGQDEFELLVQSTKEDIMTFLKWMLDAYPRIRKRSSLHEYWRLWRMLYRKAAGKSLYSKVIEEINDHIDGYLTRKYQLDPGAHPKPVMNVDDVFLILYHHWVLDTSLAFLLLLSAYTASRPGALVYNASNKKQREHYVGWEDDGSDDDLRDDDVGDVQTICYEDIALFLLPNPGAQRDNLVMEVALKYTKGLGKKPNP</sequence>
<dbReference type="EMBL" id="JAGTJR010000026">
    <property type="protein sequence ID" value="KAH7042182.1"/>
    <property type="molecule type" value="Genomic_DNA"/>
</dbReference>
<evidence type="ECO:0000313" key="2">
    <source>
        <dbReference type="Proteomes" id="UP000774617"/>
    </source>
</evidence>
<dbReference type="InterPro" id="IPR021842">
    <property type="entry name" value="DUF3435"/>
</dbReference>
<dbReference type="Proteomes" id="UP000774617">
    <property type="component" value="Unassembled WGS sequence"/>
</dbReference>
<gene>
    <name evidence="1" type="ORF">B0J12DRAFT_702369</name>
</gene>
<proteinExistence type="predicted"/>
<dbReference type="PANTHER" id="PTHR37535:SF2">
    <property type="entry name" value="FINGER DOMAIN PROTEIN, PUTATIVE (AFU_ORTHOLOGUE AFUA_6G09300)-RELATED"/>
    <property type="match status" value="1"/>
</dbReference>
<dbReference type="PANTHER" id="PTHR37535">
    <property type="entry name" value="FLUG DOMAIN PROTEIN"/>
    <property type="match status" value="1"/>
</dbReference>
<evidence type="ECO:0000313" key="1">
    <source>
        <dbReference type="EMBL" id="KAH7042182.1"/>
    </source>
</evidence>
<keyword evidence="2" id="KW-1185">Reference proteome</keyword>
<dbReference type="Pfam" id="PF11917">
    <property type="entry name" value="DUF3435"/>
    <property type="match status" value="1"/>
</dbReference>
<reference evidence="1 2" key="1">
    <citation type="journal article" date="2021" name="Nat. Commun.">
        <title>Genetic determinants of endophytism in the Arabidopsis root mycobiome.</title>
        <authorList>
            <person name="Mesny F."/>
            <person name="Miyauchi S."/>
            <person name="Thiergart T."/>
            <person name="Pickel B."/>
            <person name="Atanasova L."/>
            <person name="Karlsson M."/>
            <person name="Huettel B."/>
            <person name="Barry K.W."/>
            <person name="Haridas S."/>
            <person name="Chen C."/>
            <person name="Bauer D."/>
            <person name="Andreopoulos W."/>
            <person name="Pangilinan J."/>
            <person name="LaButti K."/>
            <person name="Riley R."/>
            <person name="Lipzen A."/>
            <person name="Clum A."/>
            <person name="Drula E."/>
            <person name="Henrissat B."/>
            <person name="Kohler A."/>
            <person name="Grigoriev I.V."/>
            <person name="Martin F.M."/>
            <person name="Hacquard S."/>
        </authorList>
    </citation>
    <scope>NUCLEOTIDE SEQUENCE [LARGE SCALE GENOMIC DNA]</scope>
    <source>
        <strain evidence="1 2">MPI-SDFR-AT-0080</strain>
    </source>
</reference>
<comment type="caution">
    <text evidence="1">The sequence shown here is derived from an EMBL/GenBank/DDBJ whole genome shotgun (WGS) entry which is preliminary data.</text>
</comment>
<organism evidence="1 2">
    <name type="scientific">Macrophomina phaseolina</name>
    <dbReference type="NCBI Taxonomy" id="35725"/>
    <lineage>
        <taxon>Eukaryota</taxon>
        <taxon>Fungi</taxon>
        <taxon>Dikarya</taxon>
        <taxon>Ascomycota</taxon>
        <taxon>Pezizomycotina</taxon>
        <taxon>Dothideomycetes</taxon>
        <taxon>Dothideomycetes incertae sedis</taxon>
        <taxon>Botryosphaeriales</taxon>
        <taxon>Botryosphaeriaceae</taxon>
        <taxon>Macrophomina</taxon>
    </lineage>
</organism>